<evidence type="ECO:0000256" key="1">
    <source>
        <dbReference type="SAM" id="MobiDB-lite"/>
    </source>
</evidence>
<keyword evidence="3" id="KW-1185">Reference proteome</keyword>
<dbReference type="Proteomes" id="UP001067235">
    <property type="component" value="Unassembled WGS sequence"/>
</dbReference>
<accession>A0ABT4MN94</accession>
<reference evidence="2" key="1">
    <citation type="submission" date="2022-12" db="EMBL/GenBank/DDBJ databases">
        <authorList>
            <person name="Krivoruchko A.V."/>
            <person name="Elkin A."/>
        </authorList>
    </citation>
    <scope>NUCLEOTIDE SEQUENCE</scope>
    <source>
        <strain evidence="2">IEGM 1388</strain>
    </source>
</reference>
<feature type="region of interest" description="Disordered" evidence="1">
    <location>
        <begin position="324"/>
        <end position="387"/>
    </location>
</feature>
<dbReference type="EMBL" id="JAPWIE010000001">
    <property type="protein sequence ID" value="MCZ4548466.1"/>
    <property type="molecule type" value="Genomic_DNA"/>
</dbReference>
<organism evidence="2 3">
    <name type="scientific">Gordonia rubripertincta</name>
    <name type="common">Rhodococcus corallinus</name>
    <dbReference type="NCBI Taxonomy" id="36822"/>
    <lineage>
        <taxon>Bacteria</taxon>
        <taxon>Bacillati</taxon>
        <taxon>Actinomycetota</taxon>
        <taxon>Actinomycetes</taxon>
        <taxon>Mycobacteriales</taxon>
        <taxon>Gordoniaceae</taxon>
        <taxon>Gordonia</taxon>
    </lineage>
</organism>
<comment type="caution">
    <text evidence="2">The sequence shown here is derived from an EMBL/GenBank/DDBJ whole genome shotgun (WGS) entry which is preliminary data.</text>
</comment>
<gene>
    <name evidence="2" type="ORF">O4213_00630</name>
</gene>
<feature type="compositionally biased region" description="Basic and acidic residues" evidence="1">
    <location>
        <begin position="324"/>
        <end position="346"/>
    </location>
</feature>
<keyword evidence="2" id="KW-0238">DNA-binding</keyword>
<sequence length="387" mass="43133">MDTISRSQLLAARWHVQQVGREPGAREPDTRECDLLDYGIQDTGPDGAPWALHIRGFDRSDDDLAVAWTIRGAPHYYRRADLAEVSVAVSPLSSEDAGKRIFDASKKFRDAGTDPLEAMAELAVEMRKIVTTATVKGEMSRQLTSVLPDHFLRYCKPCDAIHPYENSFRLAAIQAGLELQPHTSPPVLQRIKGLRPNNFCRLGTEAAERFDVVRNHLRFYGAATPKQVAEFLDAPVRDVKAHWPSDVTDVSVDGQTRSALTDDVSVLIDPPKPTGLRLVGPYDPLLQARDRELLIPDATLRQGDLARPRSPWRDLRGSRTDWHLAAGESREETQHHRGAVVEDHRENHCRHRRAGSATGSVPGPRPRSRKNQVTLRRADAVASGTCR</sequence>
<evidence type="ECO:0000313" key="3">
    <source>
        <dbReference type="Proteomes" id="UP001067235"/>
    </source>
</evidence>
<name>A0ABT4MN94_GORRU</name>
<dbReference type="Pfam" id="PF06224">
    <property type="entry name" value="AlkZ-like"/>
    <property type="match status" value="1"/>
</dbReference>
<proteinExistence type="predicted"/>
<evidence type="ECO:0000313" key="2">
    <source>
        <dbReference type="EMBL" id="MCZ4548466.1"/>
    </source>
</evidence>
<protein>
    <submittedName>
        <fullName evidence="2">Winged helix DNA-binding domain-containing protein</fullName>
    </submittedName>
</protein>
<dbReference type="GO" id="GO:0003677">
    <property type="term" value="F:DNA binding"/>
    <property type="evidence" value="ECO:0007669"/>
    <property type="project" value="UniProtKB-KW"/>
</dbReference>
<dbReference type="InterPro" id="IPR009351">
    <property type="entry name" value="AlkZ-like"/>
</dbReference>